<dbReference type="EMBL" id="CAUEEQ010062095">
    <property type="protein sequence ID" value="CAJ0964631.1"/>
    <property type="molecule type" value="Genomic_DNA"/>
</dbReference>
<comment type="caution">
    <text evidence="2">The sequence shown here is derived from an EMBL/GenBank/DDBJ whole genome shotgun (WGS) entry which is preliminary data.</text>
</comment>
<keyword evidence="1" id="KW-0472">Membrane</keyword>
<keyword evidence="1" id="KW-0812">Transmembrane</keyword>
<keyword evidence="1" id="KW-1133">Transmembrane helix</keyword>
<dbReference type="Proteomes" id="UP001176940">
    <property type="component" value="Unassembled WGS sequence"/>
</dbReference>
<sequence length="274" mass="30078">MRETKGRNARVTRWFLALQDFCFHVEHRAGKLHAPSSASSTLTFRQRAHHVTAPSDLSVSAEDTEDGVVPERGAGGLGSMGIFAAITITLIMGLVLLVLFILVLCLHQHSREKWQEELYSVDNTSSGQHSVNRSRCIDAPMSSKEPSHILYSVWQSQPQCPSVEVTTISRQQGQSILQAPIDRQESHATMEVSTVSRPWNCASLAPTLEVSSDLSTIGSEEEYEESSVSHSPIYSVHSELKGTSRVIVSNALLNAGFTKPSLTEIEGFGGIRKY</sequence>
<name>A0ABN9MD06_9NEOB</name>
<organism evidence="2 3">
    <name type="scientific">Ranitomeya imitator</name>
    <name type="common">mimic poison frog</name>
    <dbReference type="NCBI Taxonomy" id="111125"/>
    <lineage>
        <taxon>Eukaryota</taxon>
        <taxon>Metazoa</taxon>
        <taxon>Chordata</taxon>
        <taxon>Craniata</taxon>
        <taxon>Vertebrata</taxon>
        <taxon>Euteleostomi</taxon>
        <taxon>Amphibia</taxon>
        <taxon>Batrachia</taxon>
        <taxon>Anura</taxon>
        <taxon>Neobatrachia</taxon>
        <taxon>Hyloidea</taxon>
        <taxon>Dendrobatidae</taxon>
        <taxon>Dendrobatinae</taxon>
        <taxon>Ranitomeya</taxon>
    </lineage>
</organism>
<feature type="transmembrane region" description="Helical" evidence="1">
    <location>
        <begin position="82"/>
        <end position="106"/>
    </location>
</feature>
<evidence type="ECO:0000256" key="1">
    <source>
        <dbReference type="SAM" id="Phobius"/>
    </source>
</evidence>
<protein>
    <submittedName>
        <fullName evidence="2">Uncharacterized protein</fullName>
    </submittedName>
</protein>
<evidence type="ECO:0000313" key="2">
    <source>
        <dbReference type="EMBL" id="CAJ0964631.1"/>
    </source>
</evidence>
<keyword evidence="3" id="KW-1185">Reference proteome</keyword>
<evidence type="ECO:0000313" key="3">
    <source>
        <dbReference type="Proteomes" id="UP001176940"/>
    </source>
</evidence>
<reference evidence="2" key="1">
    <citation type="submission" date="2023-07" db="EMBL/GenBank/DDBJ databases">
        <authorList>
            <person name="Stuckert A."/>
        </authorList>
    </citation>
    <scope>NUCLEOTIDE SEQUENCE</scope>
</reference>
<accession>A0ABN9MD06</accession>
<gene>
    <name evidence="2" type="ORF">RIMI_LOCUS19438171</name>
</gene>
<proteinExistence type="predicted"/>